<dbReference type="SMART" id="SM00338">
    <property type="entry name" value="BRLZ"/>
    <property type="match status" value="1"/>
</dbReference>
<feature type="domain" description="BZIP" evidence="2">
    <location>
        <begin position="42"/>
        <end position="100"/>
    </location>
</feature>
<evidence type="ECO:0000313" key="4">
    <source>
        <dbReference type="Proteomes" id="UP000654370"/>
    </source>
</evidence>
<dbReference type="Gene3D" id="1.20.5.170">
    <property type="match status" value="1"/>
</dbReference>
<dbReference type="PANTHER" id="PTHR38116:SF9">
    <property type="entry name" value="BZIP DOMAIN-CONTAINING PROTEIN"/>
    <property type="match status" value="1"/>
</dbReference>
<dbReference type="InterPro" id="IPR046347">
    <property type="entry name" value="bZIP_sf"/>
</dbReference>
<organism evidence="3 4">
    <name type="scientific">Mortierella isabellina</name>
    <name type="common">Filamentous fungus</name>
    <name type="synonym">Umbelopsis isabellina</name>
    <dbReference type="NCBI Taxonomy" id="91625"/>
    <lineage>
        <taxon>Eukaryota</taxon>
        <taxon>Fungi</taxon>
        <taxon>Fungi incertae sedis</taxon>
        <taxon>Mucoromycota</taxon>
        <taxon>Mucoromycotina</taxon>
        <taxon>Umbelopsidomycetes</taxon>
        <taxon>Umbelopsidales</taxon>
        <taxon>Umbelopsidaceae</taxon>
        <taxon>Umbelopsis</taxon>
    </lineage>
</organism>
<keyword evidence="4" id="KW-1185">Reference proteome</keyword>
<dbReference type="PANTHER" id="PTHR38116">
    <property type="entry name" value="CHROMOSOME 7, WHOLE GENOME SHOTGUN SEQUENCE"/>
    <property type="match status" value="1"/>
</dbReference>
<feature type="compositionally biased region" description="Low complexity" evidence="1">
    <location>
        <begin position="38"/>
        <end position="52"/>
    </location>
</feature>
<dbReference type="EMBL" id="JAEPQZ010000006">
    <property type="protein sequence ID" value="KAG2180042.1"/>
    <property type="molecule type" value="Genomic_DNA"/>
</dbReference>
<feature type="region of interest" description="Disordered" evidence="1">
    <location>
        <begin position="27"/>
        <end position="68"/>
    </location>
</feature>
<feature type="compositionally biased region" description="Basic and acidic residues" evidence="1">
    <location>
        <begin position="53"/>
        <end position="68"/>
    </location>
</feature>
<dbReference type="InterPro" id="IPR021833">
    <property type="entry name" value="DUF3425"/>
</dbReference>
<protein>
    <recommendedName>
        <fullName evidence="2">BZIP domain-containing protein</fullName>
    </recommendedName>
</protein>
<dbReference type="SUPFAM" id="SSF57959">
    <property type="entry name" value="Leucine zipper domain"/>
    <property type="match status" value="1"/>
</dbReference>
<name>A0A8H7PTH0_MORIS</name>
<dbReference type="CDD" id="cd14688">
    <property type="entry name" value="bZIP_YAP"/>
    <property type="match status" value="1"/>
</dbReference>
<dbReference type="PROSITE" id="PS00036">
    <property type="entry name" value="BZIP_BASIC"/>
    <property type="match status" value="1"/>
</dbReference>
<accession>A0A8H7PTH0</accession>
<dbReference type="GO" id="GO:0003700">
    <property type="term" value="F:DNA-binding transcription factor activity"/>
    <property type="evidence" value="ECO:0007669"/>
    <property type="project" value="InterPro"/>
</dbReference>
<dbReference type="AlphaFoldDB" id="A0A8H7PTH0"/>
<comment type="caution">
    <text evidence="3">The sequence shown here is derived from an EMBL/GenBank/DDBJ whole genome shotgun (WGS) entry which is preliminary data.</text>
</comment>
<evidence type="ECO:0000313" key="3">
    <source>
        <dbReference type="EMBL" id="KAG2180042.1"/>
    </source>
</evidence>
<evidence type="ECO:0000259" key="2">
    <source>
        <dbReference type="PROSITE" id="PS50217"/>
    </source>
</evidence>
<dbReference type="PROSITE" id="PS50217">
    <property type="entry name" value="BZIP"/>
    <property type="match status" value="1"/>
</dbReference>
<dbReference type="InterPro" id="IPR004827">
    <property type="entry name" value="bZIP"/>
</dbReference>
<dbReference type="Proteomes" id="UP000654370">
    <property type="component" value="Unassembled WGS sequence"/>
</dbReference>
<reference evidence="3" key="1">
    <citation type="submission" date="2020-12" db="EMBL/GenBank/DDBJ databases">
        <title>Metabolic potential, ecology and presence of endohyphal bacteria is reflected in genomic diversity of Mucoromycotina.</title>
        <authorList>
            <person name="Muszewska A."/>
            <person name="Okrasinska A."/>
            <person name="Steczkiewicz K."/>
            <person name="Drgas O."/>
            <person name="Orlowska M."/>
            <person name="Perlinska-Lenart U."/>
            <person name="Aleksandrzak-Piekarczyk T."/>
            <person name="Szatraj K."/>
            <person name="Zielenkiewicz U."/>
            <person name="Pilsyk S."/>
            <person name="Malc E."/>
            <person name="Mieczkowski P."/>
            <person name="Kruszewska J.S."/>
            <person name="Biernat P."/>
            <person name="Pawlowska J."/>
        </authorList>
    </citation>
    <scope>NUCLEOTIDE SEQUENCE</scope>
    <source>
        <strain evidence="3">WA0000067209</strain>
    </source>
</reference>
<dbReference type="OrthoDB" id="2593073at2759"/>
<evidence type="ECO:0000256" key="1">
    <source>
        <dbReference type="SAM" id="MobiDB-lite"/>
    </source>
</evidence>
<proteinExistence type="predicted"/>
<dbReference type="Pfam" id="PF11905">
    <property type="entry name" value="DUF3425"/>
    <property type="match status" value="1"/>
</dbReference>
<sequence length="469" mass="53108">MSNWNFQHFDTQSEIGIVDENGVTHRVRKKPGRKANPAASAQRKAQNRAAQRAFRERKQREKKENDATMRRTNNEIAQLRRTVKELSYENKQLKGILLSYILTCFEMNTPHPRVNGVHMYGGQHKSQDEDTPTLLNVFMDESKRVVNMETAALNLIDADSPYPHCTAPSRNLNNERKLRRMFDEALILDELPNQQLLSDNQTATDAIPGCNHDLFSSAASTSSPDTNITYSSPNGDGMASQSVQSESEVSQPMQLEEELKFPPPYISTNDNTPVPGIQRFCQNLHMPTGASENLYLLASNRQVVQDVWNNVVGSDDKFINAPPPPSWGSEDPATFANWDTSEYSYPPMHPLQAVQLLRLQMKVGNILGNDKDILNPTDLQAAVVHDRRIDYIPGPGMRDRMILFRDHYDADDCFNMLATKSIFLGGDVTNPSNWALPEKFYEKYWFLCANQVGVCTVETTLKCLLNYEF</sequence>
<feature type="region of interest" description="Disordered" evidence="1">
    <location>
        <begin position="218"/>
        <end position="246"/>
    </location>
</feature>
<gene>
    <name evidence="3" type="ORF">INT43_003829</name>
</gene>
<feature type="compositionally biased region" description="Polar residues" evidence="1">
    <location>
        <begin position="218"/>
        <end position="234"/>
    </location>
</feature>